<feature type="region of interest" description="Disordered" evidence="1">
    <location>
        <begin position="1"/>
        <end position="71"/>
    </location>
</feature>
<dbReference type="AlphaFoldDB" id="A0A6A6RGG6"/>
<name>A0A6A6RGG6_9PEZI</name>
<dbReference type="Proteomes" id="UP000799750">
    <property type="component" value="Unassembled WGS sequence"/>
</dbReference>
<feature type="compositionally biased region" description="Basic and acidic residues" evidence="1">
    <location>
        <begin position="40"/>
        <end position="60"/>
    </location>
</feature>
<gene>
    <name evidence="2" type="ORF">BU16DRAFT_19226</name>
</gene>
<evidence type="ECO:0000256" key="1">
    <source>
        <dbReference type="SAM" id="MobiDB-lite"/>
    </source>
</evidence>
<accession>A0A6A6RGG6</accession>
<organism evidence="2 3">
    <name type="scientific">Lophium mytilinum</name>
    <dbReference type="NCBI Taxonomy" id="390894"/>
    <lineage>
        <taxon>Eukaryota</taxon>
        <taxon>Fungi</taxon>
        <taxon>Dikarya</taxon>
        <taxon>Ascomycota</taxon>
        <taxon>Pezizomycotina</taxon>
        <taxon>Dothideomycetes</taxon>
        <taxon>Pleosporomycetidae</taxon>
        <taxon>Mytilinidiales</taxon>
        <taxon>Mytilinidiaceae</taxon>
        <taxon>Lophium</taxon>
    </lineage>
</organism>
<evidence type="ECO:0000313" key="3">
    <source>
        <dbReference type="Proteomes" id="UP000799750"/>
    </source>
</evidence>
<proteinExistence type="predicted"/>
<keyword evidence="3" id="KW-1185">Reference proteome</keyword>
<reference evidence="2" key="1">
    <citation type="journal article" date="2020" name="Stud. Mycol.">
        <title>101 Dothideomycetes genomes: a test case for predicting lifestyles and emergence of pathogens.</title>
        <authorList>
            <person name="Haridas S."/>
            <person name="Albert R."/>
            <person name="Binder M."/>
            <person name="Bloem J."/>
            <person name="Labutti K."/>
            <person name="Salamov A."/>
            <person name="Andreopoulos B."/>
            <person name="Baker S."/>
            <person name="Barry K."/>
            <person name="Bills G."/>
            <person name="Bluhm B."/>
            <person name="Cannon C."/>
            <person name="Castanera R."/>
            <person name="Culley D."/>
            <person name="Daum C."/>
            <person name="Ezra D."/>
            <person name="Gonzalez J."/>
            <person name="Henrissat B."/>
            <person name="Kuo A."/>
            <person name="Liang C."/>
            <person name="Lipzen A."/>
            <person name="Lutzoni F."/>
            <person name="Magnuson J."/>
            <person name="Mondo S."/>
            <person name="Nolan M."/>
            <person name="Ohm R."/>
            <person name="Pangilinan J."/>
            <person name="Park H.-J."/>
            <person name="Ramirez L."/>
            <person name="Alfaro M."/>
            <person name="Sun H."/>
            <person name="Tritt A."/>
            <person name="Yoshinaga Y."/>
            <person name="Zwiers L.-H."/>
            <person name="Turgeon B."/>
            <person name="Goodwin S."/>
            <person name="Spatafora J."/>
            <person name="Crous P."/>
            <person name="Grigoriev I."/>
        </authorList>
    </citation>
    <scope>NUCLEOTIDE SEQUENCE</scope>
    <source>
        <strain evidence="2">CBS 269.34</strain>
    </source>
</reference>
<dbReference type="EMBL" id="MU004181">
    <property type="protein sequence ID" value="KAF2502803.1"/>
    <property type="molecule type" value="Genomic_DNA"/>
</dbReference>
<protein>
    <submittedName>
        <fullName evidence="2">Uncharacterized protein</fullName>
    </submittedName>
</protein>
<feature type="compositionally biased region" description="Polar residues" evidence="1">
    <location>
        <begin position="1"/>
        <end position="10"/>
    </location>
</feature>
<sequence>MKCTTYSIKESPSLHRRRHFSQSLVHRNEYKAPTLAESGADPREEPQSDTSRNGHSEAPHHAGCSSAQKCSCGASMRCNCARSCLSTRAS</sequence>
<evidence type="ECO:0000313" key="2">
    <source>
        <dbReference type="EMBL" id="KAF2502803.1"/>
    </source>
</evidence>